<dbReference type="GO" id="GO:0005886">
    <property type="term" value="C:plasma membrane"/>
    <property type="evidence" value="ECO:0007669"/>
    <property type="project" value="UniProtKB-SubCell"/>
</dbReference>
<keyword evidence="7" id="KW-0915">Sodium</keyword>
<feature type="transmembrane region" description="Helical" evidence="12">
    <location>
        <begin position="124"/>
        <end position="149"/>
    </location>
</feature>
<keyword evidence="9 12" id="KW-0472">Membrane</keyword>
<sequence>MFILAPALALSQESHRHFGISKQGGVKAIIWSDTLHLVILNITLVILLVKGTIDVGGVDVVWNDNYNSGRIELFNFDPDPTIRHSFWTVFVGGTIYWTAICAVNQTAIQRFLALPNMREVYKTVWLTSIGKIVIYTILFYVGMLIYSSYKKCDPLASKMVQTTDQLLPLYVMDETESWPGFPGTVVASIFSSSIGDVATMLNGMTAVTVEDVVQGYFGKKLTPVQAGTISKIICFAYGLVSLGLVFIIAQFGTLLESNYSWTGMIAGVGLGIYTLGVFFPWANTKGVVGGIISSFAFLIWIVWGSTVAEQHGYQSAIKKPISVEGCLCNATLEVVHGPTE</sequence>
<reference evidence="13" key="2">
    <citation type="submission" date="2017-10" db="EMBL/GenBank/DDBJ databases">
        <title>Ladona fulva Genome sequencing and assembly.</title>
        <authorList>
            <person name="Murali S."/>
            <person name="Richards S."/>
            <person name="Bandaranaike D."/>
            <person name="Bellair M."/>
            <person name="Blankenburg K."/>
            <person name="Chao H."/>
            <person name="Dinh H."/>
            <person name="Doddapaneni H."/>
            <person name="Dugan-Rocha S."/>
            <person name="Elkadiri S."/>
            <person name="Gnanaolivu R."/>
            <person name="Hernandez B."/>
            <person name="Skinner E."/>
            <person name="Javaid M."/>
            <person name="Lee S."/>
            <person name="Li M."/>
            <person name="Ming W."/>
            <person name="Munidasa M."/>
            <person name="Muniz J."/>
            <person name="Nguyen L."/>
            <person name="Hughes D."/>
            <person name="Osuji N."/>
            <person name="Pu L.-L."/>
            <person name="Puazo M."/>
            <person name="Qu C."/>
            <person name="Quiroz J."/>
            <person name="Raj R."/>
            <person name="Weissenberger G."/>
            <person name="Xin Y."/>
            <person name="Zou X."/>
            <person name="Han Y."/>
            <person name="Worley K."/>
            <person name="Muzny D."/>
            <person name="Gibbs R."/>
        </authorList>
    </citation>
    <scope>NUCLEOTIDE SEQUENCE</scope>
    <source>
        <strain evidence="13">Sampled in the wild</strain>
    </source>
</reference>
<dbReference type="Gene3D" id="1.20.1730.10">
    <property type="entry name" value="Sodium/glucose cotransporter"/>
    <property type="match status" value="1"/>
</dbReference>
<reference evidence="13" key="1">
    <citation type="submission" date="2013-04" db="EMBL/GenBank/DDBJ databases">
        <authorList>
            <person name="Qu J."/>
            <person name="Murali S.C."/>
            <person name="Bandaranaike D."/>
            <person name="Bellair M."/>
            <person name="Blankenburg K."/>
            <person name="Chao H."/>
            <person name="Dinh H."/>
            <person name="Doddapaneni H."/>
            <person name="Downs B."/>
            <person name="Dugan-Rocha S."/>
            <person name="Elkadiri S."/>
            <person name="Gnanaolivu R.D."/>
            <person name="Hernandez B."/>
            <person name="Javaid M."/>
            <person name="Jayaseelan J.C."/>
            <person name="Lee S."/>
            <person name="Li M."/>
            <person name="Ming W."/>
            <person name="Munidasa M."/>
            <person name="Muniz J."/>
            <person name="Nguyen L."/>
            <person name="Ongeri F."/>
            <person name="Osuji N."/>
            <person name="Pu L.-L."/>
            <person name="Puazo M."/>
            <person name="Qu C."/>
            <person name="Quiroz J."/>
            <person name="Raj R."/>
            <person name="Weissenberger G."/>
            <person name="Xin Y."/>
            <person name="Zou X."/>
            <person name="Han Y."/>
            <person name="Richards S."/>
            <person name="Worley K."/>
            <person name="Muzny D."/>
            <person name="Gibbs R."/>
        </authorList>
    </citation>
    <scope>NUCLEOTIDE SEQUENCE</scope>
    <source>
        <strain evidence="13">Sampled in the wild</strain>
    </source>
</reference>
<evidence type="ECO:0000256" key="5">
    <source>
        <dbReference type="ARBA" id="ARBA00022692"/>
    </source>
</evidence>
<feature type="transmembrane region" description="Helical" evidence="12">
    <location>
        <begin position="84"/>
        <end position="103"/>
    </location>
</feature>
<keyword evidence="14" id="KW-1185">Reference proteome</keyword>
<feature type="transmembrane region" description="Helical" evidence="12">
    <location>
        <begin position="287"/>
        <end position="308"/>
    </location>
</feature>
<comment type="subcellular location">
    <subcellularLocation>
        <location evidence="1">Cell membrane</location>
        <topology evidence="1">Multi-pass membrane protein</topology>
    </subcellularLocation>
</comment>
<dbReference type="OrthoDB" id="6132759at2759"/>
<dbReference type="InterPro" id="IPR038377">
    <property type="entry name" value="Na/Glc_symporter_sf"/>
</dbReference>
<dbReference type="PANTHER" id="PTHR42985">
    <property type="entry name" value="SODIUM-COUPLED MONOCARBOXYLATE TRANSPORTER"/>
    <property type="match status" value="1"/>
</dbReference>
<evidence type="ECO:0000256" key="8">
    <source>
        <dbReference type="ARBA" id="ARBA00023065"/>
    </source>
</evidence>
<protein>
    <recommendedName>
        <fullName evidence="15">Sodium/solute symporter</fullName>
    </recommendedName>
</protein>
<dbReference type="InterPro" id="IPR051163">
    <property type="entry name" value="Sodium:Solute_Symporter_SSF"/>
</dbReference>
<name>A0A8K0KLE1_LADFU</name>
<accession>A0A8K0KLE1</accession>
<keyword evidence="8" id="KW-0406">Ion transport</keyword>
<evidence type="ECO:0000256" key="7">
    <source>
        <dbReference type="ARBA" id="ARBA00023053"/>
    </source>
</evidence>
<dbReference type="PANTHER" id="PTHR42985:SF39">
    <property type="entry name" value="GH10366P"/>
    <property type="match status" value="1"/>
</dbReference>
<evidence type="ECO:0000256" key="12">
    <source>
        <dbReference type="SAM" id="Phobius"/>
    </source>
</evidence>
<evidence type="ECO:0000256" key="4">
    <source>
        <dbReference type="ARBA" id="ARBA00022475"/>
    </source>
</evidence>
<evidence type="ECO:0000256" key="3">
    <source>
        <dbReference type="ARBA" id="ARBA00022448"/>
    </source>
</evidence>
<evidence type="ECO:0000256" key="10">
    <source>
        <dbReference type="ARBA" id="ARBA00023201"/>
    </source>
</evidence>
<keyword evidence="5 12" id="KW-0812">Transmembrane</keyword>
<dbReference type="GO" id="GO:0015293">
    <property type="term" value="F:symporter activity"/>
    <property type="evidence" value="ECO:0007669"/>
    <property type="project" value="TreeGrafter"/>
</dbReference>
<keyword evidence="10" id="KW-0739">Sodium transport</keyword>
<keyword evidence="4" id="KW-1003">Cell membrane</keyword>
<evidence type="ECO:0000313" key="14">
    <source>
        <dbReference type="Proteomes" id="UP000792457"/>
    </source>
</evidence>
<evidence type="ECO:0000256" key="2">
    <source>
        <dbReference type="ARBA" id="ARBA00006434"/>
    </source>
</evidence>
<evidence type="ECO:0000256" key="6">
    <source>
        <dbReference type="ARBA" id="ARBA00022989"/>
    </source>
</evidence>
<dbReference type="GO" id="GO:0006814">
    <property type="term" value="P:sodium ion transport"/>
    <property type="evidence" value="ECO:0007669"/>
    <property type="project" value="UniProtKB-KW"/>
</dbReference>
<comment type="caution">
    <text evidence="13">The sequence shown here is derived from an EMBL/GenBank/DDBJ whole genome shotgun (WGS) entry which is preliminary data.</text>
</comment>
<dbReference type="Pfam" id="PF00474">
    <property type="entry name" value="SSF"/>
    <property type="match status" value="1"/>
</dbReference>
<feature type="transmembrane region" description="Helical" evidence="12">
    <location>
        <begin position="28"/>
        <end position="49"/>
    </location>
</feature>
<evidence type="ECO:0000313" key="13">
    <source>
        <dbReference type="EMBL" id="KAG8236429.1"/>
    </source>
</evidence>
<feature type="transmembrane region" description="Helical" evidence="12">
    <location>
        <begin position="229"/>
        <end position="249"/>
    </location>
</feature>
<keyword evidence="3" id="KW-0813">Transport</keyword>
<feature type="transmembrane region" description="Helical" evidence="12">
    <location>
        <begin position="261"/>
        <end position="281"/>
    </location>
</feature>
<evidence type="ECO:0008006" key="15">
    <source>
        <dbReference type="Google" id="ProtNLM"/>
    </source>
</evidence>
<dbReference type="InterPro" id="IPR001734">
    <property type="entry name" value="Na/solute_symporter"/>
</dbReference>
<gene>
    <name evidence="13" type="ORF">J437_LFUL016934</name>
</gene>
<proteinExistence type="inferred from homology"/>
<dbReference type="AlphaFoldDB" id="A0A8K0KLE1"/>
<evidence type="ECO:0000256" key="11">
    <source>
        <dbReference type="RuleBase" id="RU362091"/>
    </source>
</evidence>
<evidence type="ECO:0000256" key="9">
    <source>
        <dbReference type="ARBA" id="ARBA00023136"/>
    </source>
</evidence>
<dbReference type="EMBL" id="KZ309024">
    <property type="protein sequence ID" value="KAG8236429.1"/>
    <property type="molecule type" value="Genomic_DNA"/>
</dbReference>
<evidence type="ECO:0000256" key="1">
    <source>
        <dbReference type="ARBA" id="ARBA00004651"/>
    </source>
</evidence>
<comment type="similarity">
    <text evidence="2 11">Belongs to the sodium:solute symporter (SSF) (TC 2.A.21) family.</text>
</comment>
<dbReference type="PROSITE" id="PS50283">
    <property type="entry name" value="NA_SOLUT_SYMP_3"/>
    <property type="match status" value="1"/>
</dbReference>
<organism evidence="13 14">
    <name type="scientific">Ladona fulva</name>
    <name type="common">Scarce chaser dragonfly</name>
    <name type="synonym">Libellula fulva</name>
    <dbReference type="NCBI Taxonomy" id="123851"/>
    <lineage>
        <taxon>Eukaryota</taxon>
        <taxon>Metazoa</taxon>
        <taxon>Ecdysozoa</taxon>
        <taxon>Arthropoda</taxon>
        <taxon>Hexapoda</taxon>
        <taxon>Insecta</taxon>
        <taxon>Pterygota</taxon>
        <taxon>Palaeoptera</taxon>
        <taxon>Odonata</taxon>
        <taxon>Epiprocta</taxon>
        <taxon>Anisoptera</taxon>
        <taxon>Libelluloidea</taxon>
        <taxon>Libellulidae</taxon>
        <taxon>Ladona</taxon>
    </lineage>
</organism>
<dbReference type="Proteomes" id="UP000792457">
    <property type="component" value="Unassembled WGS sequence"/>
</dbReference>
<keyword evidence="6 12" id="KW-1133">Transmembrane helix</keyword>